<keyword evidence="5" id="KW-1185">Reference proteome</keyword>
<evidence type="ECO:0000256" key="1">
    <source>
        <dbReference type="ARBA" id="ARBA00022679"/>
    </source>
</evidence>
<keyword evidence="1" id="KW-0808">Transferase</keyword>
<evidence type="ECO:0000313" key="5">
    <source>
        <dbReference type="Proteomes" id="UP000053462"/>
    </source>
</evidence>
<dbReference type="InterPro" id="IPR013408">
    <property type="entry name" value="Cas10/Csm1"/>
</dbReference>
<proteinExistence type="predicted"/>
<dbReference type="OrthoDB" id="57429at2157"/>
<dbReference type="InterPro" id="IPR052117">
    <property type="entry name" value="Cas10/Csm1_subtype-III-A"/>
</dbReference>
<evidence type="ECO:0000313" key="4">
    <source>
        <dbReference type="EMBL" id="KUH33944.1"/>
    </source>
</evidence>
<name>A0A100XYG2_9EURY</name>
<protein>
    <recommendedName>
        <fullName evidence="3">Csm1 subunit domain-containing protein</fullName>
    </recommendedName>
</protein>
<gene>
    <name evidence="4" type="ORF">APY94_04230</name>
</gene>
<evidence type="ECO:0000259" key="3">
    <source>
        <dbReference type="Pfam" id="PF18211"/>
    </source>
</evidence>
<feature type="domain" description="Csm1 subunit" evidence="3">
    <location>
        <begin position="120"/>
        <end position="212"/>
    </location>
</feature>
<feature type="compositionally biased region" description="Low complexity" evidence="2">
    <location>
        <begin position="223"/>
        <end position="233"/>
    </location>
</feature>
<dbReference type="STRING" id="227598.APY94_04230"/>
<sequence length="272" mass="30238">MYYRPQRLDFRKGLPLPEEKVEVNAEEYRERIDELAEELRGRDFTPEPSAVMAILETYTTFLPACSGSAVSFYDSARMVAALATALYLYWREEESGATSERPFLLVEGDLSGIQRFIFSITSKGALKHLRARSVYLDLLGWDVVLEIIKRLGLTRASVLYNGGGSFTIIAPNTKRARETLKEIRKELETFLLGKFDGSLYLAIDWLDVSPEEIRDFKGGPFGGNSRSSSENGRCAASSMPSTGSLIRRAIANPRSAMCAENRSPAPSSRGLS</sequence>
<comment type="caution">
    <text evidence="4">The sequence shown here is derived from an EMBL/GenBank/DDBJ whole genome shotgun (WGS) entry which is preliminary data.</text>
</comment>
<dbReference type="Proteomes" id="UP000053462">
    <property type="component" value="Unassembled WGS sequence"/>
</dbReference>
<feature type="region of interest" description="Disordered" evidence="2">
    <location>
        <begin position="217"/>
        <end position="241"/>
    </location>
</feature>
<organism evidence="4 5">
    <name type="scientific">Thermococcus celericrescens</name>
    <dbReference type="NCBI Taxonomy" id="227598"/>
    <lineage>
        <taxon>Archaea</taxon>
        <taxon>Methanobacteriati</taxon>
        <taxon>Methanobacteriota</taxon>
        <taxon>Thermococci</taxon>
        <taxon>Thermococcales</taxon>
        <taxon>Thermococcaceae</taxon>
        <taxon>Thermococcus</taxon>
    </lineage>
</organism>
<dbReference type="Pfam" id="PF18211">
    <property type="entry name" value="Csm1_B"/>
    <property type="match status" value="1"/>
</dbReference>
<dbReference type="PANTHER" id="PTHR36528">
    <property type="entry name" value="CRISPR SYSTEM SINGLE-STRAND-SPECIFIC DEOXYRIBONUCLEASE CAS10/CSM1 (SUBTYPE III-A)"/>
    <property type="match status" value="1"/>
</dbReference>
<dbReference type="PANTHER" id="PTHR36528:SF1">
    <property type="entry name" value="CRISPR SYSTEM SINGLE-STRAND-SPECIFIC DEOXYRIBONUCLEASE CAS10_CSM1 (SUBTYPE III-A)"/>
    <property type="match status" value="1"/>
</dbReference>
<evidence type="ECO:0000256" key="2">
    <source>
        <dbReference type="SAM" id="MobiDB-lite"/>
    </source>
</evidence>
<reference evidence="4 5" key="1">
    <citation type="submission" date="2015-10" db="EMBL/GenBank/DDBJ databases">
        <title>Draft genome sequence of Thermococcus celericrescens strain DSM 17994.</title>
        <authorList>
            <person name="Hong S.-J."/>
            <person name="Park C.-E."/>
            <person name="Shin J.-H."/>
        </authorList>
    </citation>
    <scope>NUCLEOTIDE SEQUENCE [LARGE SCALE GENOMIC DNA]</scope>
    <source>
        <strain evidence="4 5">DSM 17994</strain>
    </source>
</reference>
<dbReference type="NCBIfam" id="TIGR02578">
    <property type="entry name" value="cas_TM1811_Csm1"/>
    <property type="match status" value="1"/>
</dbReference>
<accession>A0A100XYG2</accession>
<dbReference type="InterPro" id="IPR041062">
    <property type="entry name" value="Csm1_B"/>
</dbReference>
<dbReference type="GO" id="GO:0016740">
    <property type="term" value="F:transferase activity"/>
    <property type="evidence" value="ECO:0007669"/>
    <property type="project" value="UniProtKB-KW"/>
</dbReference>
<dbReference type="EMBL" id="LLYW01000013">
    <property type="protein sequence ID" value="KUH33944.1"/>
    <property type="molecule type" value="Genomic_DNA"/>
</dbReference>
<dbReference type="AlphaFoldDB" id="A0A100XYG2"/>